<dbReference type="PANTHER" id="PTHR22893">
    <property type="entry name" value="NADH OXIDOREDUCTASE-RELATED"/>
    <property type="match status" value="1"/>
</dbReference>
<accession>A0A6A4IE10</accession>
<reference evidence="2" key="1">
    <citation type="journal article" date="2019" name="Environ. Microbiol.">
        <title>Fungal ecological strategies reflected in gene transcription - a case study of two litter decomposers.</title>
        <authorList>
            <person name="Barbi F."/>
            <person name="Kohler A."/>
            <person name="Barry K."/>
            <person name="Baskaran P."/>
            <person name="Daum C."/>
            <person name="Fauchery L."/>
            <person name="Ihrmark K."/>
            <person name="Kuo A."/>
            <person name="LaButti K."/>
            <person name="Lipzen A."/>
            <person name="Morin E."/>
            <person name="Grigoriev I.V."/>
            <person name="Henrissat B."/>
            <person name="Lindahl B."/>
            <person name="Martin F."/>
        </authorList>
    </citation>
    <scope>NUCLEOTIDE SEQUENCE</scope>
    <source>
        <strain evidence="2">JB14</strain>
    </source>
</reference>
<dbReference type="EMBL" id="ML769395">
    <property type="protein sequence ID" value="KAE9407518.1"/>
    <property type="molecule type" value="Genomic_DNA"/>
</dbReference>
<dbReference type="Gene3D" id="3.20.20.70">
    <property type="entry name" value="Aldolase class I"/>
    <property type="match status" value="1"/>
</dbReference>
<dbReference type="GO" id="GO:0016491">
    <property type="term" value="F:oxidoreductase activity"/>
    <property type="evidence" value="ECO:0007669"/>
    <property type="project" value="InterPro"/>
</dbReference>
<organism evidence="2 3">
    <name type="scientific">Gymnopus androsaceus JB14</name>
    <dbReference type="NCBI Taxonomy" id="1447944"/>
    <lineage>
        <taxon>Eukaryota</taxon>
        <taxon>Fungi</taxon>
        <taxon>Dikarya</taxon>
        <taxon>Basidiomycota</taxon>
        <taxon>Agaricomycotina</taxon>
        <taxon>Agaricomycetes</taxon>
        <taxon>Agaricomycetidae</taxon>
        <taxon>Agaricales</taxon>
        <taxon>Marasmiineae</taxon>
        <taxon>Omphalotaceae</taxon>
        <taxon>Gymnopus</taxon>
    </lineage>
</organism>
<dbReference type="AlphaFoldDB" id="A0A6A4IE10"/>
<sequence length="385" mass="42803">MDSTTRSALFQPIQIGPYTLQHRIVLAPLTRLRCTKDNLPQKVMAEYYSQRGSIPGTLLVSEATLIAQKAGQYLHAPGIWSDAQMEGWKKVTEAVHAKGSFIFLQLWALGHAADDPFASASGIPIPSSTSDSRSLTKDEIQEYIQLYSTAASNAVYKSGFDGVEIHASGTLIDQFLQDVSNDRTDDYGGPLEKRCKFALEVAKAVAEAVGEERTGMRIGVWVPYQGMGMTDPVPTFTYLVSKLKELYPWFAYLHVIEPATSASGYGEVTTSISNDFIRDIWLPRPLISAGRYNRETAMKVAESFRTRFKSTRTAEQAELRGGELIAFGKAFLANPDLPTRLKKDLPLNKYDKATFYIPGDASGKGYTDYPSILEITKNWRAYIHR</sequence>
<dbReference type="SUPFAM" id="SSF51395">
    <property type="entry name" value="FMN-linked oxidoreductases"/>
    <property type="match status" value="1"/>
</dbReference>
<dbReference type="InterPro" id="IPR001155">
    <property type="entry name" value="OxRdtase_FMN_N"/>
</dbReference>
<keyword evidence="3" id="KW-1185">Reference proteome</keyword>
<dbReference type="OrthoDB" id="276546at2759"/>
<dbReference type="Proteomes" id="UP000799118">
    <property type="component" value="Unassembled WGS sequence"/>
</dbReference>
<evidence type="ECO:0000259" key="1">
    <source>
        <dbReference type="Pfam" id="PF00724"/>
    </source>
</evidence>
<evidence type="ECO:0000313" key="2">
    <source>
        <dbReference type="EMBL" id="KAE9407518.1"/>
    </source>
</evidence>
<name>A0A6A4IE10_9AGAR</name>
<dbReference type="InterPro" id="IPR045247">
    <property type="entry name" value="Oye-like"/>
</dbReference>
<evidence type="ECO:0000313" key="3">
    <source>
        <dbReference type="Proteomes" id="UP000799118"/>
    </source>
</evidence>
<dbReference type="GO" id="GO:0010181">
    <property type="term" value="F:FMN binding"/>
    <property type="evidence" value="ECO:0007669"/>
    <property type="project" value="InterPro"/>
</dbReference>
<dbReference type="InterPro" id="IPR013785">
    <property type="entry name" value="Aldolase_TIM"/>
</dbReference>
<feature type="domain" description="NADH:flavin oxidoreductase/NADH oxidase N-terminal" evidence="1">
    <location>
        <begin position="9"/>
        <end position="348"/>
    </location>
</feature>
<dbReference type="PANTHER" id="PTHR22893:SF91">
    <property type="entry name" value="NADPH DEHYDROGENASE 2-RELATED"/>
    <property type="match status" value="1"/>
</dbReference>
<protein>
    <submittedName>
        <fullName evidence="2">NADH:flavin oxidoreductase/NADH oxidase</fullName>
    </submittedName>
</protein>
<proteinExistence type="predicted"/>
<gene>
    <name evidence="2" type="ORF">BT96DRAFT_954427</name>
</gene>
<dbReference type="CDD" id="cd02933">
    <property type="entry name" value="OYE_like_FMN"/>
    <property type="match status" value="1"/>
</dbReference>
<dbReference type="Pfam" id="PF00724">
    <property type="entry name" value="Oxidored_FMN"/>
    <property type="match status" value="1"/>
</dbReference>